<dbReference type="Proteomes" id="UP000199343">
    <property type="component" value="Unassembled WGS sequence"/>
</dbReference>
<feature type="region of interest" description="Disordered" evidence="1">
    <location>
        <begin position="105"/>
        <end position="134"/>
    </location>
</feature>
<protein>
    <submittedName>
        <fullName evidence="2">Uncharacterized protein</fullName>
    </submittedName>
</protein>
<evidence type="ECO:0000313" key="3">
    <source>
        <dbReference type="Proteomes" id="UP000199343"/>
    </source>
</evidence>
<gene>
    <name evidence="2" type="ORF">GA0070608_1695</name>
</gene>
<evidence type="ECO:0000256" key="1">
    <source>
        <dbReference type="SAM" id="MobiDB-lite"/>
    </source>
</evidence>
<dbReference type="AlphaFoldDB" id="A0A1C6URQ7"/>
<organism evidence="2 3">
    <name type="scientific">Micromonospora peucetia</name>
    <dbReference type="NCBI Taxonomy" id="47871"/>
    <lineage>
        <taxon>Bacteria</taxon>
        <taxon>Bacillati</taxon>
        <taxon>Actinomycetota</taxon>
        <taxon>Actinomycetes</taxon>
        <taxon>Micromonosporales</taxon>
        <taxon>Micromonosporaceae</taxon>
        <taxon>Micromonospora</taxon>
    </lineage>
</organism>
<name>A0A1C6URQ7_9ACTN</name>
<feature type="compositionally biased region" description="Basic residues" evidence="1">
    <location>
        <begin position="122"/>
        <end position="134"/>
    </location>
</feature>
<evidence type="ECO:0000313" key="2">
    <source>
        <dbReference type="EMBL" id="SCL56698.1"/>
    </source>
</evidence>
<accession>A0A1C6URQ7</accession>
<proteinExistence type="predicted"/>
<dbReference type="EMBL" id="FMIC01000002">
    <property type="protein sequence ID" value="SCL56698.1"/>
    <property type="molecule type" value="Genomic_DNA"/>
</dbReference>
<sequence>MTDVATTGAAGMGGWAWGNRARMRMSSTPAVAASGEETGPDGVRDPAGEVHAWLPGQNQTVCGLPLSRTRLRRFPHVRFEYASTDVLTEADPVGRICPRCLAASDGRRRGGKQSWVRDSPRPRRRRAAARLTRG</sequence>
<dbReference type="STRING" id="47871.GA0070608_1695"/>
<feature type="region of interest" description="Disordered" evidence="1">
    <location>
        <begin position="26"/>
        <end position="46"/>
    </location>
</feature>
<reference evidence="2 3" key="1">
    <citation type="submission" date="2016-06" db="EMBL/GenBank/DDBJ databases">
        <authorList>
            <person name="Kjaerup R.B."/>
            <person name="Dalgaard T.S."/>
            <person name="Juul-Madsen H.R."/>
        </authorList>
    </citation>
    <scope>NUCLEOTIDE SEQUENCE [LARGE SCALE GENOMIC DNA]</scope>
    <source>
        <strain evidence="2 3">DSM 43363</strain>
    </source>
</reference>